<accession>A0ABX2CSY7</accession>
<dbReference type="InterPro" id="IPR029044">
    <property type="entry name" value="Nucleotide-diphossugar_trans"/>
</dbReference>
<evidence type="ECO:0000256" key="3">
    <source>
        <dbReference type="ARBA" id="ARBA00022723"/>
    </source>
</evidence>
<protein>
    <submittedName>
        <fullName evidence="4">General stress protein A</fullName>
    </submittedName>
</protein>
<dbReference type="PANTHER" id="PTHR13778">
    <property type="entry name" value="GLYCOSYLTRANSFERASE 8 DOMAIN-CONTAINING PROTEIN"/>
    <property type="match status" value="1"/>
</dbReference>
<organism evidence="4 5">
    <name type="scientific">Microcoleus asticus IPMA8</name>
    <dbReference type="NCBI Taxonomy" id="2563858"/>
    <lineage>
        <taxon>Bacteria</taxon>
        <taxon>Bacillati</taxon>
        <taxon>Cyanobacteriota</taxon>
        <taxon>Cyanophyceae</taxon>
        <taxon>Oscillatoriophycideae</taxon>
        <taxon>Oscillatoriales</taxon>
        <taxon>Microcoleaceae</taxon>
        <taxon>Microcoleus</taxon>
        <taxon>Microcoleus asticus</taxon>
    </lineage>
</organism>
<dbReference type="SUPFAM" id="SSF53448">
    <property type="entry name" value="Nucleotide-diphospho-sugar transferases"/>
    <property type="match status" value="1"/>
</dbReference>
<evidence type="ECO:0000256" key="1">
    <source>
        <dbReference type="ARBA" id="ARBA00022676"/>
    </source>
</evidence>
<keyword evidence="2" id="KW-0808">Transferase</keyword>
<dbReference type="EMBL" id="SRRZ01000012">
    <property type="protein sequence ID" value="NQE33233.1"/>
    <property type="molecule type" value="Genomic_DNA"/>
</dbReference>
<dbReference type="Proteomes" id="UP000702425">
    <property type="component" value="Unassembled WGS sequence"/>
</dbReference>
<keyword evidence="3" id="KW-0479">Metal-binding</keyword>
<keyword evidence="1" id="KW-0328">Glycosyltransferase</keyword>
<name>A0ABX2CSY7_9CYAN</name>
<gene>
    <name evidence="4" type="primary">gspA</name>
    <name evidence="4" type="ORF">E5S67_00951</name>
</gene>
<dbReference type="Gene3D" id="3.90.550.10">
    <property type="entry name" value="Spore Coat Polysaccharide Biosynthesis Protein SpsA, Chain A"/>
    <property type="match status" value="1"/>
</dbReference>
<dbReference type="Pfam" id="PF01501">
    <property type="entry name" value="Glyco_transf_8"/>
    <property type="match status" value="1"/>
</dbReference>
<dbReference type="InterPro" id="IPR002495">
    <property type="entry name" value="Glyco_trans_8"/>
</dbReference>
<sequence length="279" mass="32636">MHIFTAADRTYILGLAALLKSVDLNVSESGKQAVKISIVSTRIDPQQKKQLQYCCKYQIEWQELQSNYDQLLSVSGSKLPYVKLEPRKYTKETERLIWLDSDTIVLGSLEPLWNLDFQTMPVAAAANVWGNCNNYQDRNPYFNSGVLVYNMKLWEEEKLSEKLLQNARVHVWGDRDQGALNSVLVGRWKQLGQIWNNHDTDDKSSKVMHFMSRPKPWESSAPNQLWLDMLSKTPFKDELEKIPNKFKGLSSFQVKYRRLDRWLSEPILKFKSYLKKQKR</sequence>
<dbReference type="RefSeq" id="WP_172185920.1">
    <property type="nucleotide sequence ID" value="NZ_CAWPPK010000024.1"/>
</dbReference>
<proteinExistence type="predicted"/>
<evidence type="ECO:0000313" key="5">
    <source>
        <dbReference type="Proteomes" id="UP000702425"/>
    </source>
</evidence>
<reference evidence="4 5" key="1">
    <citation type="journal article" date="2020" name="Sci. Rep.">
        <title>A novel cyanobacterial geosmin producer, revising GeoA distribution and dispersion patterns in Bacteria.</title>
        <authorList>
            <person name="Churro C."/>
            <person name="Semedo-Aguiar A.P."/>
            <person name="Silva A.D."/>
            <person name="Pereira-Leal J.B."/>
            <person name="Leite R.B."/>
        </authorList>
    </citation>
    <scope>NUCLEOTIDE SEQUENCE [LARGE SCALE GENOMIC DNA]</scope>
    <source>
        <strain evidence="4 5">IPMA8</strain>
    </source>
</reference>
<comment type="caution">
    <text evidence="4">The sequence shown here is derived from an EMBL/GenBank/DDBJ whole genome shotgun (WGS) entry which is preliminary data.</text>
</comment>
<dbReference type="InterPro" id="IPR050748">
    <property type="entry name" value="Glycosyltrans_8_dom-fam"/>
</dbReference>
<keyword evidence="5" id="KW-1185">Reference proteome</keyword>
<evidence type="ECO:0000256" key="2">
    <source>
        <dbReference type="ARBA" id="ARBA00022679"/>
    </source>
</evidence>
<dbReference type="PANTHER" id="PTHR13778:SF47">
    <property type="entry name" value="LIPOPOLYSACCHARIDE 1,3-GALACTOSYLTRANSFERASE"/>
    <property type="match status" value="1"/>
</dbReference>
<evidence type="ECO:0000313" key="4">
    <source>
        <dbReference type="EMBL" id="NQE33233.1"/>
    </source>
</evidence>